<dbReference type="GO" id="GO:0016740">
    <property type="term" value="F:transferase activity"/>
    <property type="evidence" value="ECO:0007669"/>
    <property type="project" value="UniProtKB-KW"/>
</dbReference>
<dbReference type="InterPro" id="IPR029044">
    <property type="entry name" value="Nucleotide-diphossugar_trans"/>
</dbReference>
<comment type="caution">
    <text evidence="3">The sequence shown here is derived from an EMBL/GenBank/DDBJ whole genome shotgun (WGS) entry which is preliminary data.</text>
</comment>
<evidence type="ECO:0000313" key="4">
    <source>
        <dbReference type="Proteomes" id="UP000287447"/>
    </source>
</evidence>
<dbReference type="OrthoDB" id="6383742at2"/>
<keyword evidence="4" id="KW-1185">Reference proteome</keyword>
<sequence length="324" mass="35325">MQPESGVTVAVIIPTYNRAHCVGDAIDSVLNQDPPADEVIIVDDGSTDDTATVLAAYGDRIKVLRQKNAGVAAARNAGIKLADSSWAAFLDSDDLWLPGRMASLHRDLAVAGQNTVAHTGDMRLTGDGYSKRLFELRNLSFDEASGTQIPDAVGLILPGIFPSVTAVRIEETLALGGFSEDMPVHEDTSLFSKLAIKGAWVFTGDVLAQVRRLAGDQDALINLYDENRLKALSYIEQSLMELLAMDLTPSQRDVIGKSFSGVLFEKSYLERLSGSKNWIKSLFASLKYHPNRLTSSIKVLAALVLGTYGYRLVFKQRDKFKRSG</sequence>
<dbReference type="InterPro" id="IPR001173">
    <property type="entry name" value="Glyco_trans_2-like"/>
</dbReference>
<dbReference type="PANTHER" id="PTHR43685">
    <property type="entry name" value="GLYCOSYLTRANSFERASE"/>
    <property type="match status" value="1"/>
</dbReference>
<organism evidence="3 4">
    <name type="scientific">Hwanghaeella grinnelliae</name>
    <dbReference type="NCBI Taxonomy" id="2500179"/>
    <lineage>
        <taxon>Bacteria</taxon>
        <taxon>Pseudomonadati</taxon>
        <taxon>Pseudomonadota</taxon>
        <taxon>Alphaproteobacteria</taxon>
        <taxon>Rhodospirillales</taxon>
        <taxon>Rhodospirillaceae</taxon>
        <taxon>Hwanghaeella</taxon>
    </lineage>
</organism>
<proteinExistence type="predicted"/>
<dbReference type="CDD" id="cd00761">
    <property type="entry name" value="Glyco_tranf_GTA_type"/>
    <property type="match status" value="1"/>
</dbReference>
<keyword evidence="1" id="KW-0472">Membrane</keyword>
<dbReference type="RefSeq" id="WP_127768144.1">
    <property type="nucleotide sequence ID" value="NZ_SADE01000004.1"/>
</dbReference>
<feature type="transmembrane region" description="Helical" evidence="1">
    <location>
        <begin position="295"/>
        <end position="314"/>
    </location>
</feature>
<evidence type="ECO:0000313" key="3">
    <source>
        <dbReference type="EMBL" id="RVU34114.1"/>
    </source>
</evidence>
<accession>A0A3S2W2G7</accession>
<dbReference type="Gene3D" id="3.90.550.10">
    <property type="entry name" value="Spore Coat Polysaccharide Biosynthesis Protein SpsA, Chain A"/>
    <property type="match status" value="1"/>
</dbReference>
<dbReference type="Proteomes" id="UP000287447">
    <property type="component" value="Unassembled WGS sequence"/>
</dbReference>
<dbReference type="SUPFAM" id="SSF53448">
    <property type="entry name" value="Nucleotide-diphospho-sugar transferases"/>
    <property type="match status" value="1"/>
</dbReference>
<name>A0A3S2W2G7_9PROT</name>
<keyword evidence="1" id="KW-0812">Transmembrane</keyword>
<keyword evidence="1" id="KW-1133">Transmembrane helix</keyword>
<dbReference type="AlphaFoldDB" id="A0A3S2W2G7"/>
<evidence type="ECO:0000259" key="2">
    <source>
        <dbReference type="Pfam" id="PF00535"/>
    </source>
</evidence>
<keyword evidence="3" id="KW-0808">Transferase</keyword>
<feature type="domain" description="Glycosyltransferase 2-like" evidence="2">
    <location>
        <begin position="11"/>
        <end position="104"/>
    </location>
</feature>
<dbReference type="InterPro" id="IPR050834">
    <property type="entry name" value="Glycosyltransf_2"/>
</dbReference>
<dbReference type="Pfam" id="PF00535">
    <property type="entry name" value="Glycos_transf_2"/>
    <property type="match status" value="1"/>
</dbReference>
<dbReference type="PANTHER" id="PTHR43685:SF2">
    <property type="entry name" value="GLYCOSYLTRANSFERASE 2-LIKE DOMAIN-CONTAINING PROTEIN"/>
    <property type="match status" value="1"/>
</dbReference>
<evidence type="ECO:0000256" key="1">
    <source>
        <dbReference type="SAM" id="Phobius"/>
    </source>
</evidence>
<reference evidence="4" key="1">
    <citation type="submission" date="2019-01" db="EMBL/GenBank/DDBJ databases">
        <title>Gri0909 isolated from a small marine red alga.</title>
        <authorList>
            <person name="Kim J."/>
            <person name="Jeong S.E."/>
            <person name="Jeon C.O."/>
        </authorList>
    </citation>
    <scope>NUCLEOTIDE SEQUENCE [LARGE SCALE GENOMIC DNA]</scope>
    <source>
        <strain evidence="4">Gri0909</strain>
    </source>
</reference>
<dbReference type="EMBL" id="SADE01000004">
    <property type="protein sequence ID" value="RVU34114.1"/>
    <property type="molecule type" value="Genomic_DNA"/>
</dbReference>
<protein>
    <submittedName>
        <fullName evidence="3">Glycosyltransferase family 2 protein</fullName>
    </submittedName>
</protein>
<gene>
    <name evidence="3" type="ORF">EOI86_23660</name>
</gene>